<dbReference type="SUPFAM" id="SSF89000">
    <property type="entry name" value="post-HMGL domain-like"/>
    <property type="match status" value="1"/>
</dbReference>
<evidence type="ECO:0000313" key="2">
    <source>
        <dbReference type="EMBL" id="QDU72354.1"/>
    </source>
</evidence>
<name>A0A518BZF9_9BACT</name>
<dbReference type="CDD" id="cd07937">
    <property type="entry name" value="DRE_TIM_PC_TC_5S"/>
    <property type="match status" value="1"/>
</dbReference>
<dbReference type="GO" id="GO:0005737">
    <property type="term" value="C:cytoplasm"/>
    <property type="evidence" value="ECO:0007669"/>
    <property type="project" value="TreeGrafter"/>
</dbReference>
<dbReference type="PROSITE" id="PS50991">
    <property type="entry name" value="PYR_CT"/>
    <property type="match status" value="1"/>
</dbReference>
<evidence type="ECO:0000313" key="3">
    <source>
        <dbReference type="Proteomes" id="UP000320386"/>
    </source>
</evidence>
<dbReference type="RefSeq" id="WP_236254373.1">
    <property type="nucleotide sequence ID" value="NZ_CP036280.1"/>
</dbReference>
<dbReference type="Pfam" id="PF00682">
    <property type="entry name" value="HMGL-like"/>
    <property type="match status" value="1"/>
</dbReference>
<gene>
    <name evidence="2" type="ORF">Pan265_22190</name>
</gene>
<dbReference type="Proteomes" id="UP000320386">
    <property type="component" value="Chromosome"/>
</dbReference>
<dbReference type="EC" id="2.1.3.1" evidence="2"/>
<dbReference type="GO" id="GO:0006094">
    <property type="term" value="P:gluconeogenesis"/>
    <property type="evidence" value="ECO:0007669"/>
    <property type="project" value="TreeGrafter"/>
</dbReference>
<dbReference type="InterPro" id="IPR003379">
    <property type="entry name" value="Carboxylase_cons_dom"/>
</dbReference>
<proteinExistence type="predicted"/>
<dbReference type="Pfam" id="PF02436">
    <property type="entry name" value="PYC_OADA"/>
    <property type="match status" value="1"/>
</dbReference>
<evidence type="ECO:0000259" key="1">
    <source>
        <dbReference type="PROSITE" id="PS50991"/>
    </source>
</evidence>
<dbReference type="EMBL" id="CP036280">
    <property type="protein sequence ID" value="QDU72354.1"/>
    <property type="molecule type" value="Genomic_DNA"/>
</dbReference>
<protein>
    <submittedName>
        <fullName evidence="2">Methylmalonyl-CoA carboxyltransferase 5S subunit</fullName>
        <ecNumber evidence="2">2.1.3.1</ecNumber>
    </submittedName>
</protein>
<sequence length="505" mass="55910">MTSGRVQLIDCSLRDGHQSLLATRMSLEQSLRVLPMLRDSGYDIMELWGGAVLDASLRFTGDDPFERLETIRKVLDESGREIQIRSLCRGQNLFGYNPYPDNVVYEFLKEAIRTGGGKLHRMRIFDALNDFRNLTTAIMATKTFNGHAEVALSYTVSPVHDKDHFLNFAKRVVDAGADSLAIKDMAGLLHPCDAWELIEGLKSAFPHLELTLHSHCTNGLATASYVVGMLAGADYLDTCHGPMAHGTAQPPAELISYFARELGIELNVDFTKAGQIDAELRKIREELASVDKDPDHFGNPWPAEPTPEMQTVIREAIALLKKRDKASCDAAIDMIEQKIMEPQGFPPIDKAQLESQIPGGMISNLHNQLKEQGKLDEMPKILEEIPRVRAAAGYLPLVTPTSQIVGTQAAFNVIQGEPYKFVSEPFRDVMLGKYGKLPGPADPEVLKKVSAGRELLTGRPAMYVDRVDLEKVFAEHGSLIKSHRDLLLMLLFPAPAKAFLAKRNG</sequence>
<dbReference type="KEGG" id="mcad:Pan265_22190"/>
<dbReference type="Gene3D" id="3.20.20.70">
    <property type="entry name" value="Aldolase class I"/>
    <property type="match status" value="1"/>
</dbReference>
<keyword evidence="3" id="KW-1185">Reference proteome</keyword>
<dbReference type="PANTHER" id="PTHR43778:SF2">
    <property type="entry name" value="PYRUVATE CARBOXYLASE, MITOCHONDRIAL"/>
    <property type="match status" value="1"/>
</dbReference>
<feature type="domain" description="Pyruvate carboxyltransferase" evidence="1">
    <location>
        <begin position="6"/>
        <end position="274"/>
    </location>
</feature>
<organism evidence="2 3">
    <name type="scientific">Mucisphaera calidilacus</name>
    <dbReference type="NCBI Taxonomy" id="2527982"/>
    <lineage>
        <taxon>Bacteria</taxon>
        <taxon>Pseudomonadati</taxon>
        <taxon>Planctomycetota</taxon>
        <taxon>Phycisphaerae</taxon>
        <taxon>Phycisphaerales</taxon>
        <taxon>Phycisphaeraceae</taxon>
        <taxon>Mucisphaera</taxon>
    </lineage>
</organism>
<dbReference type="InterPro" id="IPR013785">
    <property type="entry name" value="Aldolase_TIM"/>
</dbReference>
<dbReference type="InterPro" id="IPR000891">
    <property type="entry name" value="PYR_CT"/>
</dbReference>
<accession>A0A518BZF9</accession>
<dbReference type="InterPro" id="IPR055268">
    <property type="entry name" value="PCB-like"/>
</dbReference>
<keyword evidence="2" id="KW-0808">Transferase</keyword>
<dbReference type="SUPFAM" id="SSF51569">
    <property type="entry name" value="Aldolase"/>
    <property type="match status" value="1"/>
</dbReference>
<dbReference type="AlphaFoldDB" id="A0A518BZF9"/>
<dbReference type="GO" id="GO:0047154">
    <property type="term" value="F:methylmalonyl-CoA carboxytransferase activity"/>
    <property type="evidence" value="ECO:0007669"/>
    <property type="project" value="UniProtKB-EC"/>
</dbReference>
<reference evidence="2 3" key="1">
    <citation type="submission" date="2019-02" db="EMBL/GenBank/DDBJ databases">
        <title>Deep-cultivation of Planctomycetes and their phenomic and genomic characterization uncovers novel biology.</title>
        <authorList>
            <person name="Wiegand S."/>
            <person name="Jogler M."/>
            <person name="Boedeker C."/>
            <person name="Pinto D."/>
            <person name="Vollmers J."/>
            <person name="Rivas-Marin E."/>
            <person name="Kohn T."/>
            <person name="Peeters S.H."/>
            <person name="Heuer A."/>
            <person name="Rast P."/>
            <person name="Oberbeckmann S."/>
            <person name="Bunk B."/>
            <person name="Jeske O."/>
            <person name="Meyerdierks A."/>
            <person name="Storesund J.E."/>
            <person name="Kallscheuer N."/>
            <person name="Luecker S."/>
            <person name="Lage O.M."/>
            <person name="Pohl T."/>
            <person name="Merkel B.J."/>
            <person name="Hornburger P."/>
            <person name="Mueller R.-W."/>
            <person name="Bruemmer F."/>
            <person name="Labrenz M."/>
            <person name="Spormann A.M."/>
            <person name="Op den Camp H."/>
            <person name="Overmann J."/>
            <person name="Amann R."/>
            <person name="Jetten M.S.M."/>
            <person name="Mascher T."/>
            <person name="Medema M.H."/>
            <person name="Devos D.P."/>
            <person name="Kaster A.-K."/>
            <person name="Ovreas L."/>
            <person name="Rohde M."/>
            <person name="Galperin M.Y."/>
            <person name="Jogler C."/>
        </authorList>
    </citation>
    <scope>NUCLEOTIDE SEQUENCE [LARGE SCALE GENOMIC DNA]</scope>
    <source>
        <strain evidence="2 3">Pan265</strain>
    </source>
</reference>
<dbReference type="PANTHER" id="PTHR43778">
    <property type="entry name" value="PYRUVATE CARBOXYLASE"/>
    <property type="match status" value="1"/>
</dbReference>
<dbReference type="GO" id="GO:0004736">
    <property type="term" value="F:pyruvate carboxylase activity"/>
    <property type="evidence" value="ECO:0007669"/>
    <property type="project" value="TreeGrafter"/>
</dbReference>